<gene>
    <name evidence="9" type="ORF">F7O84_11270</name>
</gene>
<keyword evidence="5 7" id="KW-1133">Transmembrane helix</keyword>
<evidence type="ECO:0000256" key="3">
    <source>
        <dbReference type="ARBA" id="ARBA00022475"/>
    </source>
</evidence>
<keyword evidence="10" id="KW-1185">Reference proteome</keyword>
<sequence>MIVLGSFLGKGEIIECFGGIFLDETKLAVWHVIPQYPTLWPYVNLLLDSPEFFVMFWNSCKQVFPSIFGQLLIALPAAWSFSRFEFRGKKLLFYLYIVLMIMPFQVTMVSSYLVLERLNLLDRHVAIIIPNLFATFPVFILVKFFRAIPMELIEAAQIDGASEGLIFRKIGLPNASAGIISVVTLGFIEYWNALEQPLTFLKSKSLWPLSLYLPEMSVSNLSVSFVASVIMLIPACLIFLFGQQYLEEGIVASGLKQ</sequence>
<evidence type="ECO:0000256" key="5">
    <source>
        <dbReference type="ARBA" id="ARBA00022989"/>
    </source>
</evidence>
<feature type="transmembrane region" description="Helical" evidence="7">
    <location>
        <begin position="166"/>
        <end position="188"/>
    </location>
</feature>
<dbReference type="SUPFAM" id="SSF161098">
    <property type="entry name" value="MetI-like"/>
    <property type="match status" value="1"/>
</dbReference>
<keyword evidence="3" id="KW-1003">Cell membrane</keyword>
<dbReference type="CDD" id="cd06261">
    <property type="entry name" value="TM_PBP2"/>
    <property type="match status" value="1"/>
</dbReference>
<evidence type="ECO:0000256" key="7">
    <source>
        <dbReference type="RuleBase" id="RU363032"/>
    </source>
</evidence>
<accession>A0A7V7QLA8</accession>
<keyword evidence="6 7" id="KW-0472">Membrane</keyword>
<evidence type="ECO:0000313" key="10">
    <source>
        <dbReference type="Proteomes" id="UP000461768"/>
    </source>
</evidence>
<reference evidence="9 10" key="1">
    <citation type="submission" date="2019-09" db="EMBL/GenBank/DDBJ databases">
        <authorList>
            <person name="Valk L.C."/>
        </authorList>
    </citation>
    <scope>NUCLEOTIDE SEQUENCE [LARGE SCALE GENOMIC DNA]</scope>
    <source>
        <strain evidence="9">GalUA</strain>
    </source>
</reference>
<evidence type="ECO:0000256" key="2">
    <source>
        <dbReference type="ARBA" id="ARBA00022448"/>
    </source>
</evidence>
<comment type="subcellular location">
    <subcellularLocation>
        <location evidence="1 7">Cell membrane</location>
        <topology evidence="1 7">Multi-pass membrane protein</topology>
    </subcellularLocation>
</comment>
<dbReference type="EMBL" id="WAGX01000005">
    <property type="protein sequence ID" value="KAB1438749.1"/>
    <property type="molecule type" value="Genomic_DNA"/>
</dbReference>
<organism evidence="9 10">
    <name type="scientific">Candidatus Galacturonatibacter soehngenii</name>
    <dbReference type="NCBI Taxonomy" id="2307010"/>
    <lineage>
        <taxon>Bacteria</taxon>
        <taxon>Bacillati</taxon>
        <taxon>Bacillota</taxon>
        <taxon>Clostridia</taxon>
        <taxon>Lachnospirales</taxon>
        <taxon>Lachnospiraceae</taxon>
        <taxon>Candidatus Galacturonatibacter</taxon>
    </lineage>
</organism>
<feature type="transmembrane region" description="Helical" evidence="7">
    <location>
        <begin position="63"/>
        <end position="81"/>
    </location>
</feature>
<evidence type="ECO:0000256" key="6">
    <source>
        <dbReference type="ARBA" id="ARBA00023136"/>
    </source>
</evidence>
<comment type="caution">
    <text evidence="9">The sequence shown here is derived from an EMBL/GenBank/DDBJ whole genome shotgun (WGS) entry which is preliminary data.</text>
</comment>
<feature type="transmembrane region" description="Helical" evidence="7">
    <location>
        <begin position="93"/>
        <end position="115"/>
    </location>
</feature>
<dbReference type="PANTHER" id="PTHR43744">
    <property type="entry name" value="ABC TRANSPORTER PERMEASE PROTEIN MG189-RELATED-RELATED"/>
    <property type="match status" value="1"/>
</dbReference>
<feature type="domain" description="ABC transmembrane type-1" evidence="8">
    <location>
        <begin position="56"/>
        <end position="242"/>
    </location>
</feature>
<dbReference type="AlphaFoldDB" id="A0A7V7QLA8"/>
<dbReference type="InterPro" id="IPR000515">
    <property type="entry name" value="MetI-like"/>
</dbReference>
<dbReference type="Pfam" id="PF00528">
    <property type="entry name" value="BPD_transp_1"/>
    <property type="match status" value="1"/>
</dbReference>
<dbReference type="InterPro" id="IPR035906">
    <property type="entry name" value="MetI-like_sf"/>
</dbReference>
<protein>
    <submittedName>
        <fullName evidence="9">Carbohydrate ABC transporter permease</fullName>
    </submittedName>
</protein>
<dbReference type="Gene3D" id="1.10.3720.10">
    <property type="entry name" value="MetI-like"/>
    <property type="match status" value="1"/>
</dbReference>
<dbReference type="OrthoDB" id="9771544at2"/>
<dbReference type="Proteomes" id="UP000461768">
    <property type="component" value="Unassembled WGS sequence"/>
</dbReference>
<evidence type="ECO:0000256" key="1">
    <source>
        <dbReference type="ARBA" id="ARBA00004651"/>
    </source>
</evidence>
<dbReference type="GO" id="GO:0005886">
    <property type="term" value="C:plasma membrane"/>
    <property type="evidence" value="ECO:0007669"/>
    <property type="project" value="UniProtKB-SubCell"/>
</dbReference>
<keyword evidence="4 7" id="KW-0812">Transmembrane</keyword>
<proteinExistence type="inferred from homology"/>
<keyword evidence="2 7" id="KW-0813">Transport</keyword>
<dbReference type="PROSITE" id="PS50928">
    <property type="entry name" value="ABC_TM1"/>
    <property type="match status" value="1"/>
</dbReference>
<dbReference type="PANTHER" id="PTHR43744:SF8">
    <property type="entry name" value="SN-GLYCEROL-3-PHOSPHATE TRANSPORT SYSTEM PERMEASE PROTEIN UGPE"/>
    <property type="match status" value="1"/>
</dbReference>
<reference evidence="9 10" key="2">
    <citation type="submission" date="2020-02" db="EMBL/GenBank/DDBJ databases">
        <title>Candidatus Galacturonibacter soehngenii shows hetero-acetogenic catabolism of galacturonic acid but lacks a canonical carbon monoxide dehydrogenase/acetyl-CoA synthase complex.</title>
        <authorList>
            <person name="Diender M."/>
            <person name="Stouten G.R."/>
            <person name="Petersen J.F."/>
            <person name="Nielsen P.H."/>
            <person name="Dueholm M.S."/>
            <person name="Pronk J.T."/>
            <person name="Van Loosdrecht M.C.M."/>
        </authorList>
    </citation>
    <scope>NUCLEOTIDE SEQUENCE [LARGE SCALE GENOMIC DNA]</scope>
    <source>
        <strain evidence="9">GalUA</strain>
    </source>
</reference>
<name>A0A7V7QLA8_9FIRM</name>
<comment type="similarity">
    <text evidence="7">Belongs to the binding-protein-dependent transport system permease family.</text>
</comment>
<dbReference type="GO" id="GO:0055085">
    <property type="term" value="P:transmembrane transport"/>
    <property type="evidence" value="ECO:0007669"/>
    <property type="project" value="InterPro"/>
</dbReference>
<evidence type="ECO:0000256" key="4">
    <source>
        <dbReference type="ARBA" id="ARBA00022692"/>
    </source>
</evidence>
<evidence type="ECO:0000313" key="9">
    <source>
        <dbReference type="EMBL" id="KAB1438749.1"/>
    </source>
</evidence>
<feature type="transmembrane region" description="Helical" evidence="7">
    <location>
        <begin position="221"/>
        <end position="241"/>
    </location>
</feature>
<evidence type="ECO:0000259" key="8">
    <source>
        <dbReference type="PROSITE" id="PS50928"/>
    </source>
</evidence>
<feature type="transmembrane region" description="Helical" evidence="7">
    <location>
        <begin position="127"/>
        <end position="145"/>
    </location>
</feature>